<dbReference type="STRING" id="698757.Pogu_2671"/>
<dbReference type="Pfam" id="PF12172">
    <property type="entry name" value="zf-ChsH2"/>
    <property type="match status" value="1"/>
</dbReference>
<dbReference type="InterPro" id="IPR002878">
    <property type="entry name" value="ChsH2_C"/>
</dbReference>
<dbReference type="EMBL" id="CP003316">
    <property type="protein sequence ID" value="AFA40698.1"/>
    <property type="molecule type" value="Genomic_DNA"/>
</dbReference>
<dbReference type="Gene3D" id="6.10.30.10">
    <property type="match status" value="1"/>
</dbReference>
<dbReference type="Proteomes" id="UP000009062">
    <property type="component" value="Chromosome"/>
</dbReference>
<dbReference type="InterPro" id="IPR012340">
    <property type="entry name" value="NA-bd_OB-fold"/>
</dbReference>
<dbReference type="InterPro" id="IPR052513">
    <property type="entry name" value="Thioester_dehydratase-like"/>
</dbReference>
<dbReference type="SUPFAM" id="SSF50249">
    <property type="entry name" value="Nucleic acid-binding proteins"/>
    <property type="match status" value="1"/>
</dbReference>
<protein>
    <submittedName>
        <fullName evidence="3">Nucleic-acid-binding protein containing a Zn-ribbon</fullName>
    </submittedName>
</protein>
<dbReference type="PANTHER" id="PTHR34075:SF6">
    <property type="entry name" value="DNA-BINDING PROTEIN"/>
    <property type="match status" value="1"/>
</dbReference>
<feature type="domain" description="ChsH2 rubredoxin-like zinc ribbon" evidence="2">
    <location>
        <begin position="34"/>
        <end position="70"/>
    </location>
</feature>
<dbReference type="Pfam" id="PF01796">
    <property type="entry name" value="OB_ChsH2_C"/>
    <property type="match status" value="1"/>
</dbReference>
<accession>H6QDS8</accession>
<gene>
    <name evidence="3" type="ordered locus">Pogu_2671</name>
</gene>
<evidence type="ECO:0000259" key="1">
    <source>
        <dbReference type="Pfam" id="PF01796"/>
    </source>
</evidence>
<dbReference type="eggNOG" id="arCOG01284">
    <property type="taxonomic scope" value="Archaea"/>
</dbReference>
<proteinExistence type="predicted"/>
<name>H6QDS8_PYROT</name>
<sequence length="151" mass="17411">MSTRKYTKIEGPTIDSVPLIYKHKIPIQKTYKFWEGLKEGKIFATRCKKCGRIYFPPQADCSDDFSSDMEWVELPKFGVLEAFTKVYARPQGFDDVDPYVIGIATLENGVRVMGWVDPPDEKCVKVGNRVELTIRVIKDRHIIYLRDLSCT</sequence>
<dbReference type="AlphaFoldDB" id="H6QDS8"/>
<feature type="domain" description="ChsH2 C-terminal OB-fold" evidence="1">
    <location>
        <begin position="71"/>
        <end position="134"/>
    </location>
</feature>
<dbReference type="HOGENOM" id="CLU_119412_2_1_2"/>
<organism evidence="3 4">
    <name type="scientific">Pyrobaculum oguniense (strain DSM 13380 / JCM 10595 / TE7)</name>
    <dbReference type="NCBI Taxonomy" id="698757"/>
    <lineage>
        <taxon>Archaea</taxon>
        <taxon>Thermoproteota</taxon>
        <taxon>Thermoprotei</taxon>
        <taxon>Thermoproteales</taxon>
        <taxon>Thermoproteaceae</taxon>
        <taxon>Pyrobaculum</taxon>
    </lineage>
</organism>
<reference evidence="3 4" key="1">
    <citation type="journal article" date="2012" name="Stand. Genomic Sci.">
        <title>Complete genome sequence of Pyrobaculum oguniense.</title>
        <authorList>
            <person name="Bernick D.L."/>
            <person name="Karplus K."/>
            <person name="Lui L.M."/>
            <person name="Coker J.K."/>
            <person name="Murphy J.N."/>
            <person name="Chan P.P."/>
            <person name="Cozen A.E."/>
            <person name="Lowe T.M."/>
        </authorList>
    </citation>
    <scope>NUCLEOTIDE SEQUENCE [LARGE SCALE GENOMIC DNA]</scope>
    <source>
        <strain evidence="3 4">TE7</strain>
    </source>
</reference>
<keyword evidence="4" id="KW-1185">Reference proteome</keyword>
<dbReference type="InterPro" id="IPR022002">
    <property type="entry name" value="ChsH2_Znr"/>
</dbReference>
<evidence type="ECO:0000313" key="3">
    <source>
        <dbReference type="EMBL" id="AFA40698.1"/>
    </source>
</evidence>
<evidence type="ECO:0000259" key="2">
    <source>
        <dbReference type="Pfam" id="PF12172"/>
    </source>
</evidence>
<evidence type="ECO:0000313" key="4">
    <source>
        <dbReference type="Proteomes" id="UP000009062"/>
    </source>
</evidence>
<dbReference type="PANTHER" id="PTHR34075">
    <property type="entry name" value="BLR3430 PROTEIN"/>
    <property type="match status" value="1"/>
</dbReference>
<dbReference type="KEGG" id="pog:Pogu_2671"/>